<protein>
    <submittedName>
        <fullName evidence="2">Uncharacterized protein</fullName>
    </submittedName>
</protein>
<keyword evidence="3" id="KW-1185">Reference proteome</keyword>
<evidence type="ECO:0000313" key="3">
    <source>
        <dbReference type="Proteomes" id="UP000613740"/>
    </source>
</evidence>
<evidence type="ECO:0000256" key="1">
    <source>
        <dbReference type="SAM" id="MobiDB-lite"/>
    </source>
</evidence>
<dbReference type="Proteomes" id="UP000613740">
    <property type="component" value="Unassembled WGS sequence"/>
</dbReference>
<dbReference type="PANTHER" id="PTHR33835">
    <property type="entry name" value="YALI0C07656P"/>
    <property type="match status" value="1"/>
</dbReference>
<proteinExistence type="predicted"/>
<evidence type="ECO:0000313" key="2">
    <source>
        <dbReference type="EMBL" id="KAG2439804.1"/>
    </source>
</evidence>
<dbReference type="InterPro" id="IPR025638">
    <property type="entry name" value="DUF4336"/>
</dbReference>
<gene>
    <name evidence="2" type="ORF">HYH02_010439</name>
</gene>
<dbReference type="EMBL" id="JAEHOD010000039">
    <property type="protein sequence ID" value="KAG2439804.1"/>
    <property type="molecule type" value="Genomic_DNA"/>
</dbReference>
<feature type="region of interest" description="Disordered" evidence="1">
    <location>
        <begin position="1"/>
        <end position="137"/>
    </location>
</feature>
<name>A0A835TGB8_9CHLO</name>
<dbReference type="PANTHER" id="PTHR33835:SF2">
    <property type="entry name" value="LYSINE-TRNA LIGASE"/>
    <property type="match status" value="1"/>
</dbReference>
<dbReference type="OrthoDB" id="421671at2759"/>
<accession>A0A835TGB8</accession>
<reference evidence="2" key="1">
    <citation type="journal article" date="2020" name="bioRxiv">
        <title>Comparative genomics of Chlamydomonas.</title>
        <authorList>
            <person name="Craig R.J."/>
            <person name="Hasan A.R."/>
            <person name="Ness R.W."/>
            <person name="Keightley P.D."/>
        </authorList>
    </citation>
    <scope>NUCLEOTIDE SEQUENCE</scope>
    <source>
        <strain evidence="2">CCAP 11/173</strain>
    </source>
</reference>
<comment type="caution">
    <text evidence="2">The sequence shown here is derived from an EMBL/GenBank/DDBJ whole genome shotgun (WGS) entry which is preliminary data.</text>
</comment>
<feature type="compositionally biased region" description="Low complexity" evidence="1">
    <location>
        <begin position="85"/>
        <end position="126"/>
    </location>
</feature>
<feature type="compositionally biased region" description="Low complexity" evidence="1">
    <location>
        <begin position="45"/>
        <end position="55"/>
    </location>
</feature>
<dbReference type="AlphaFoldDB" id="A0A835TGB8"/>
<sequence length="607" mass="65310">MRIMQQRSSGGIRASRRSVLVAARAGRQQPASQPPAGKGSTVRKPAAPAQQPQPAKGTVARRGREAPAPTTTSAPKLTAAERRQQALAAAKQQQKQQQASGTRAASTTAARRQAARQAAKATEEAGSGSSSRRPTGQDYFNFTGFPFPLGPFFTRNTVRREIERDTMWVFEQTQALDFFSVYTPVRMTVIKLASGGLWVHAPVAPTAECIRLLKELDAPVEYIVLPTFAYEHKIFVGPFARRFPKAKVYVAPYQWSFPLNLPPQFFGIFPAGELRSDDAEAPWADEIGQKVFLPPSIGVTESVRFTEVAFFHKKTRTLLVTDAVVYVPEDPPEVIPVPALLDLARDNYLAQFVAGGRSRAEVAAIARPERVEDSREARRKGWARMALLVLYFGPGDLLTPEASFAAISGRLFVGPVVETLVYSKIPKSVVEWVEDICGDWDFRQVVPCHFEAPVKAGPAEFRRAFSFAYEQAEREGLLPPRPEPEPPKPLPLPLPGFLSGLLGGLLGGAQPAPAGPGGVGPRPVVFPESDMKTLNSLNNSLLALGAVKRNADLDEARKAAAGLQAAAAADGGAAAAAAADGEVAKSAALAEAAEMDVRQPVGAAERR</sequence>
<organism evidence="2 3">
    <name type="scientific">Chlamydomonas schloesseri</name>
    <dbReference type="NCBI Taxonomy" id="2026947"/>
    <lineage>
        <taxon>Eukaryota</taxon>
        <taxon>Viridiplantae</taxon>
        <taxon>Chlorophyta</taxon>
        <taxon>core chlorophytes</taxon>
        <taxon>Chlorophyceae</taxon>
        <taxon>CS clade</taxon>
        <taxon>Chlamydomonadales</taxon>
        <taxon>Chlamydomonadaceae</taxon>
        <taxon>Chlamydomonas</taxon>
    </lineage>
</organism>
<feature type="compositionally biased region" description="Low complexity" evidence="1">
    <location>
        <begin position="7"/>
        <end position="25"/>
    </location>
</feature>
<dbReference type="Pfam" id="PF14234">
    <property type="entry name" value="DUF4336"/>
    <property type="match status" value="2"/>
</dbReference>